<dbReference type="RefSeq" id="WP_062019837.1">
    <property type="nucleotide sequence ID" value="NZ_LQQC01000004.1"/>
</dbReference>
<accession>A0A150HCU9</accession>
<feature type="chain" id="PRO_5007562585" evidence="1">
    <location>
        <begin position="32"/>
        <end position="114"/>
    </location>
</feature>
<dbReference type="PATRIC" id="fig|479117.4.peg.400"/>
<proteinExistence type="predicted"/>
<evidence type="ECO:0000256" key="1">
    <source>
        <dbReference type="SAM" id="SignalP"/>
    </source>
</evidence>
<evidence type="ECO:0000313" key="3">
    <source>
        <dbReference type="Proteomes" id="UP000243589"/>
    </source>
</evidence>
<feature type="signal peptide" evidence="1">
    <location>
        <begin position="1"/>
        <end position="31"/>
    </location>
</feature>
<reference evidence="2 3" key="1">
    <citation type="submission" date="2016-01" db="EMBL/GenBank/DDBJ databases">
        <title>Use of Whole Genome Sequencing to ascertain that Brevibacterium massiliense (Roux, Raoult 2009) is a later heterotypic synonym of Brevibacterium ravenspurgense (Mages 2008).</title>
        <authorList>
            <person name="Bernier A.-M."/>
            <person name="Burdz T."/>
            <person name="Huynh C."/>
            <person name="Pachecho A.L."/>
            <person name="Wiebe D."/>
            <person name="Bonner C."/>
            <person name="Bernard K."/>
        </authorList>
    </citation>
    <scope>NUCLEOTIDE SEQUENCE [LARGE SCALE GENOMIC DNA]</scope>
    <source>
        <strain evidence="2 3">CCUG56047</strain>
    </source>
</reference>
<name>A0A150HCU9_9MICO</name>
<gene>
    <name evidence="2" type="ORF">Bravens_00404</name>
</gene>
<organism evidence="2 3">
    <name type="scientific">Brevibacterium ravenspurgense</name>
    <dbReference type="NCBI Taxonomy" id="479117"/>
    <lineage>
        <taxon>Bacteria</taxon>
        <taxon>Bacillati</taxon>
        <taxon>Actinomycetota</taxon>
        <taxon>Actinomycetes</taxon>
        <taxon>Micrococcales</taxon>
        <taxon>Brevibacteriaceae</taxon>
        <taxon>Brevibacterium</taxon>
    </lineage>
</organism>
<keyword evidence="1" id="KW-0732">Signal</keyword>
<evidence type="ECO:0000313" key="2">
    <source>
        <dbReference type="EMBL" id="KXZ59470.1"/>
    </source>
</evidence>
<keyword evidence="3" id="KW-1185">Reference proteome</keyword>
<protein>
    <submittedName>
        <fullName evidence="2">Uncharacterized protein</fullName>
    </submittedName>
</protein>
<dbReference type="EMBL" id="LQQC01000004">
    <property type="protein sequence ID" value="KXZ59470.1"/>
    <property type="molecule type" value="Genomic_DNA"/>
</dbReference>
<comment type="caution">
    <text evidence="2">The sequence shown here is derived from an EMBL/GenBank/DDBJ whole genome shotgun (WGS) entry which is preliminary data.</text>
</comment>
<dbReference type="AlphaFoldDB" id="A0A150HCU9"/>
<dbReference type="Proteomes" id="UP000243589">
    <property type="component" value="Unassembled WGS sequence"/>
</dbReference>
<sequence>MSFANTARQITVGTAVFAALTITGFAAPAAAAPDQTEQITASGTSAAEAEASVTKLYGNAPDVESVRAVYDRSGSSLPQTTTELAVAAAVAGGLLTTAAAAVVAGRREHEAVEA</sequence>